<evidence type="ECO:0000313" key="1">
    <source>
        <dbReference type="EMBL" id="MBP3191330.1"/>
    </source>
</evidence>
<protein>
    <submittedName>
        <fullName evidence="1">DUF3078 domain-containing protein</fullName>
    </submittedName>
</protein>
<organism evidence="1 2">
    <name type="scientific">Natronogracilivirga saccharolytica</name>
    <dbReference type="NCBI Taxonomy" id="2812953"/>
    <lineage>
        <taxon>Bacteria</taxon>
        <taxon>Pseudomonadati</taxon>
        <taxon>Balneolota</taxon>
        <taxon>Balneolia</taxon>
        <taxon>Balneolales</taxon>
        <taxon>Cyclonatronaceae</taxon>
        <taxon>Natronogracilivirga</taxon>
    </lineage>
</organism>
<keyword evidence="2" id="KW-1185">Reference proteome</keyword>
<dbReference type="Pfam" id="PF11276">
    <property type="entry name" value="DUF3078"/>
    <property type="match status" value="1"/>
</dbReference>
<name>A0A8J7UTH0_9BACT</name>
<dbReference type="AlphaFoldDB" id="A0A8J7UTH0"/>
<proteinExistence type="predicted"/>
<reference evidence="1" key="1">
    <citation type="submission" date="2021-02" db="EMBL/GenBank/DDBJ databases">
        <title>Natronogracilivirga saccharolytica gen. nov. sp. nov. a new anaerobic, haloalkiliphilic carbohydrate-fermenting bacterium from soda lake and proposing of Cyclonatronumiaceae fam. nov. in the phylum Balneolaeota.</title>
        <authorList>
            <person name="Zhilina T.N."/>
            <person name="Sorokin D.Y."/>
            <person name="Zavarzina D.G."/>
            <person name="Toshchakov S.V."/>
            <person name="Kublanov I.V."/>
        </authorList>
    </citation>
    <scope>NUCLEOTIDE SEQUENCE</scope>
    <source>
        <strain evidence="1">Z-1702</strain>
    </source>
</reference>
<sequence>MLSGAWSVKAQQLPMPTDDLLNDAEEEGDWDFTFRVGINGSQAYYREWAQGGVDRIAVIGNTVFTGVYTEGPYQYGLRVNLRYGQTRQDRGAFRKSDDRIRIRNQFRRKFEDERFSLTANINFETQFDKGYDRDFEEVQSRFMAPGTLTETVGLSYDPDSYLESTVGISLRQTFISDTSLSERYGLDKGSWFRNEAGFTVILNYEREIWDNVSYTGYLETFSNLQESLLNTDFVITNEFEGKINDYLTTNFEFSMRYNNDVTNALQIKQILSVGLNFHFM</sequence>
<comment type="caution">
    <text evidence="1">The sequence shown here is derived from an EMBL/GenBank/DDBJ whole genome shotgun (WGS) entry which is preliminary data.</text>
</comment>
<dbReference type="EMBL" id="JAFIDN010000001">
    <property type="protein sequence ID" value="MBP3191330.1"/>
    <property type="molecule type" value="Genomic_DNA"/>
</dbReference>
<dbReference type="Proteomes" id="UP000673975">
    <property type="component" value="Unassembled WGS sequence"/>
</dbReference>
<gene>
    <name evidence="1" type="ORF">NATSA_01500</name>
</gene>
<evidence type="ECO:0000313" key="2">
    <source>
        <dbReference type="Proteomes" id="UP000673975"/>
    </source>
</evidence>
<accession>A0A8J7UTH0</accession>
<dbReference type="InterPro" id="IPR021428">
    <property type="entry name" value="DUF3078"/>
</dbReference>